<dbReference type="EMBL" id="BPVZ01000009">
    <property type="protein sequence ID" value="GKU95208.1"/>
    <property type="molecule type" value="Genomic_DNA"/>
</dbReference>
<keyword evidence="2" id="KW-1185">Reference proteome</keyword>
<name>A0AAV5I293_9ROSI</name>
<gene>
    <name evidence="1" type="ORF">SLEP1_g8595</name>
</gene>
<sequence>MVADLRNQNQLLSKMAIGDGHGENSPYFDGWKAHDEYPYHPIKRPDGVIQMGLAENQVNFASLRHKQYGICLH</sequence>
<reference evidence="1 2" key="1">
    <citation type="journal article" date="2021" name="Commun. Biol.">
        <title>The genome of Shorea leprosula (Dipterocarpaceae) highlights the ecological relevance of drought in aseasonal tropical rainforests.</title>
        <authorList>
            <person name="Ng K.K.S."/>
            <person name="Kobayashi M.J."/>
            <person name="Fawcett J.A."/>
            <person name="Hatakeyama M."/>
            <person name="Paape T."/>
            <person name="Ng C.H."/>
            <person name="Ang C.C."/>
            <person name="Tnah L.H."/>
            <person name="Lee C.T."/>
            <person name="Nishiyama T."/>
            <person name="Sese J."/>
            <person name="O'Brien M.J."/>
            <person name="Copetti D."/>
            <person name="Mohd Noor M.I."/>
            <person name="Ong R.C."/>
            <person name="Putra M."/>
            <person name="Sireger I.Z."/>
            <person name="Indrioko S."/>
            <person name="Kosugi Y."/>
            <person name="Izuno A."/>
            <person name="Isagi Y."/>
            <person name="Lee S.L."/>
            <person name="Shimizu K.K."/>
        </authorList>
    </citation>
    <scope>NUCLEOTIDE SEQUENCE [LARGE SCALE GENOMIC DNA]</scope>
    <source>
        <strain evidence="1">214</strain>
    </source>
</reference>
<evidence type="ECO:0000313" key="2">
    <source>
        <dbReference type="Proteomes" id="UP001054252"/>
    </source>
</evidence>
<dbReference type="InterPro" id="IPR015422">
    <property type="entry name" value="PyrdxlP-dep_Trfase_small"/>
</dbReference>
<dbReference type="Gene3D" id="3.90.1150.10">
    <property type="entry name" value="Aspartate Aminotransferase, domain 1"/>
    <property type="match status" value="1"/>
</dbReference>
<comment type="caution">
    <text evidence="1">The sequence shown here is derived from an EMBL/GenBank/DDBJ whole genome shotgun (WGS) entry which is preliminary data.</text>
</comment>
<dbReference type="AlphaFoldDB" id="A0AAV5I293"/>
<proteinExistence type="predicted"/>
<accession>A0AAV5I293</accession>
<protein>
    <submittedName>
        <fullName evidence="1">Uncharacterized protein</fullName>
    </submittedName>
</protein>
<dbReference type="Proteomes" id="UP001054252">
    <property type="component" value="Unassembled WGS sequence"/>
</dbReference>
<evidence type="ECO:0000313" key="1">
    <source>
        <dbReference type="EMBL" id="GKU95208.1"/>
    </source>
</evidence>
<organism evidence="1 2">
    <name type="scientific">Rubroshorea leprosula</name>
    <dbReference type="NCBI Taxonomy" id="152421"/>
    <lineage>
        <taxon>Eukaryota</taxon>
        <taxon>Viridiplantae</taxon>
        <taxon>Streptophyta</taxon>
        <taxon>Embryophyta</taxon>
        <taxon>Tracheophyta</taxon>
        <taxon>Spermatophyta</taxon>
        <taxon>Magnoliopsida</taxon>
        <taxon>eudicotyledons</taxon>
        <taxon>Gunneridae</taxon>
        <taxon>Pentapetalae</taxon>
        <taxon>rosids</taxon>
        <taxon>malvids</taxon>
        <taxon>Malvales</taxon>
        <taxon>Dipterocarpaceae</taxon>
        <taxon>Rubroshorea</taxon>
    </lineage>
</organism>